<evidence type="ECO:0008006" key="3">
    <source>
        <dbReference type="Google" id="ProtNLM"/>
    </source>
</evidence>
<feature type="transmembrane region" description="Helical" evidence="1">
    <location>
        <begin position="23"/>
        <end position="46"/>
    </location>
</feature>
<keyword evidence="1" id="KW-0812">Transmembrane</keyword>
<sequence length="319" mass="36592">MEMTNNSIMEKQKLGVLDILEEALVISTNSISFLIFILFMSLPLFLFSISYEIFFQRVLAEAIRILTPPAGYSNFWWPAPGFIFSQVDKGFLYKLLHLFLLYLIPFHLLELFTAVITVDLASKSYAGDKPMTLKDMVPRSIHYNKLRAPFITSVYVLALSICTLPGFLWLVMNYYASFFNEVYAVPLTIFYGVASVLLLGKYMEWSAVWNVGIVLSIVEENVYGVQAIVLSEFLSRDRKQQGGRLMLVFFAWELFGRLPCFLASCNEIGNAIIVQVSLFCLGNVIKWVTCLVYFYDCKRQKMEKKFDEEDGREIKAGDK</sequence>
<keyword evidence="1" id="KW-0472">Membrane</keyword>
<accession>A0A2P2PQ07</accession>
<evidence type="ECO:0000256" key="1">
    <source>
        <dbReference type="SAM" id="Phobius"/>
    </source>
</evidence>
<evidence type="ECO:0000313" key="2">
    <source>
        <dbReference type="EMBL" id="MBX56842.1"/>
    </source>
</evidence>
<dbReference type="PANTHER" id="PTHR36714:SF7">
    <property type="entry name" value="TRANSMEMBRANE PROTEIN"/>
    <property type="match status" value="1"/>
</dbReference>
<reference evidence="2" key="1">
    <citation type="submission" date="2018-02" db="EMBL/GenBank/DDBJ databases">
        <title>Rhizophora mucronata_Transcriptome.</title>
        <authorList>
            <person name="Meera S.P."/>
            <person name="Sreeshan A."/>
            <person name="Augustine A."/>
        </authorList>
    </citation>
    <scope>NUCLEOTIDE SEQUENCE</scope>
    <source>
        <tissue evidence="2">Leaf</tissue>
    </source>
</reference>
<protein>
    <recommendedName>
        <fullName evidence="3">Transmembrane protein</fullName>
    </recommendedName>
</protein>
<name>A0A2P2PQ07_RHIMU</name>
<feature type="transmembrane region" description="Helical" evidence="1">
    <location>
        <begin position="154"/>
        <end position="176"/>
    </location>
</feature>
<feature type="transmembrane region" description="Helical" evidence="1">
    <location>
        <begin position="182"/>
        <end position="200"/>
    </location>
</feature>
<feature type="transmembrane region" description="Helical" evidence="1">
    <location>
        <begin position="99"/>
        <end position="121"/>
    </location>
</feature>
<feature type="transmembrane region" description="Helical" evidence="1">
    <location>
        <begin position="270"/>
        <end position="295"/>
    </location>
</feature>
<dbReference type="PANTHER" id="PTHR36714">
    <property type="entry name" value="T23E23.1"/>
    <property type="match status" value="1"/>
</dbReference>
<dbReference type="EMBL" id="GGEC01076358">
    <property type="protein sequence ID" value="MBX56842.1"/>
    <property type="molecule type" value="Transcribed_RNA"/>
</dbReference>
<organism evidence="2">
    <name type="scientific">Rhizophora mucronata</name>
    <name type="common">Asiatic mangrove</name>
    <dbReference type="NCBI Taxonomy" id="61149"/>
    <lineage>
        <taxon>Eukaryota</taxon>
        <taxon>Viridiplantae</taxon>
        <taxon>Streptophyta</taxon>
        <taxon>Embryophyta</taxon>
        <taxon>Tracheophyta</taxon>
        <taxon>Spermatophyta</taxon>
        <taxon>Magnoliopsida</taxon>
        <taxon>eudicotyledons</taxon>
        <taxon>Gunneridae</taxon>
        <taxon>Pentapetalae</taxon>
        <taxon>rosids</taxon>
        <taxon>fabids</taxon>
        <taxon>Malpighiales</taxon>
        <taxon>Rhizophoraceae</taxon>
        <taxon>Rhizophora</taxon>
    </lineage>
</organism>
<proteinExistence type="predicted"/>
<keyword evidence="1" id="KW-1133">Transmembrane helix</keyword>
<dbReference type="AlphaFoldDB" id="A0A2P2PQ07"/>